<protein>
    <submittedName>
        <fullName evidence="4">Terminase small subunit</fullName>
    </submittedName>
</protein>
<feature type="coiled-coil region" evidence="3">
    <location>
        <begin position="57"/>
        <end position="84"/>
    </location>
</feature>
<dbReference type="Gene3D" id="1.10.10.1400">
    <property type="entry name" value="Terminase, small subunit, N-terminal DNA-binding domain, HTH motif"/>
    <property type="match status" value="1"/>
</dbReference>
<dbReference type="PANTHER" id="PTHR41328">
    <property type="entry name" value="TERMINASE SMALL SUBUNIT-RELATED"/>
    <property type="match status" value="1"/>
</dbReference>
<evidence type="ECO:0000256" key="1">
    <source>
        <dbReference type="ARBA" id="ARBA00022612"/>
    </source>
</evidence>
<keyword evidence="2" id="KW-0231">Viral genome packaging</keyword>
<dbReference type="InterPro" id="IPR005335">
    <property type="entry name" value="Terminase_ssu"/>
</dbReference>
<dbReference type="EMBL" id="CACRSW010000023">
    <property type="protein sequence ID" value="VYS99500.1"/>
    <property type="molecule type" value="Genomic_DNA"/>
</dbReference>
<dbReference type="RefSeq" id="WP_156329022.1">
    <property type="nucleotide sequence ID" value="NZ_CACRSW010000023.1"/>
</dbReference>
<dbReference type="InterPro" id="IPR052404">
    <property type="entry name" value="SPP1-like_terminase"/>
</dbReference>
<evidence type="ECO:0000313" key="4">
    <source>
        <dbReference type="EMBL" id="VYS99500.1"/>
    </source>
</evidence>
<dbReference type="InterPro" id="IPR038713">
    <property type="entry name" value="Terminase_Gp1_N_sf"/>
</dbReference>
<accession>A0A6N2T5V6</accession>
<evidence type="ECO:0000256" key="2">
    <source>
        <dbReference type="ARBA" id="ARBA00023219"/>
    </source>
</evidence>
<keyword evidence="1" id="KW-1188">Viral release from host cell</keyword>
<name>A0A6N2T5V6_9FIRM</name>
<organism evidence="4">
    <name type="scientific">Anaerococcus vaginalis</name>
    <dbReference type="NCBI Taxonomy" id="33037"/>
    <lineage>
        <taxon>Bacteria</taxon>
        <taxon>Bacillati</taxon>
        <taxon>Bacillota</taxon>
        <taxon>Tissierellia</taxon>
        <taxon>Tissierellales</taxon>
        <taxon>Peptoniphilaceae</taxon>
        <taxon>Anaerococcus</taxon>
    </lineage>
</organism>
<dbReference type="PANTHER" id="PTHR41328:SF2">
    <property type="entry name" value="TERMINASE SMALL SUBUNIT"/>
    <property type="match status" value="1"/>
</dbReference>
<sequence length="156" mass="17956">MKKLTIKQKKFADEYIKTGNATQSAINAGYSKKTARVTGAENLTKPNIKAYVDERMKKLEEEAIADQKEILKGLTRQARREEKEYQVVVIQKPRYDDNGNFLGMEQTPQMVEIPTQNKDSIKAWELLGKRYQLWTDKVDMTLEVPTIISGDDKLED</sequence>
<dbReference type="Pfam" id="PF03592">
    <property type="entry name" value="Terminase_2"/>
    <property type="match status" value="1"/>
</dbReference>
<dbReference type="AlphaFoldDB" id="A0A6N2T5V6"/>
<dbReference type="GO" id="GO:0051276">
    <property type="term" value="P:chromosome organization"/>
    <property type="evidence" value="ECO:0007669"/>
    <property type="project" value="InterPro"/>
</dbReference>
<gene>
    <name evidence="4" type="ORF">AVLFYP127_00441</name>
</gene>
<dbReference type="Gene3D" id="6.10.140.2160">
    <property type="match status" value="1"/>
</dbReference>
<proteinExistence type="predicted"/>
<evidence type="ECO:0000256" key="3">
    <source>
        <dbReference type="SAM" id="Coils"/>
    </source>
</evidence>
<reference evidence="4" key="1">
    <citation type="submission" date="2019-11" db="EMBL/GenBank/DDBJ databases">
        <authorList>
            <person name="Feng L."/>
        </authorList>
    </citation>
    <scope>NUCLEOTIDE SEQUENCE</scope>
    <source>
        <strain evidence="4">AvaginalisLFYP127</strain>
    </source>
</reference>
<keyword evidence="3" id="KW-0175">Coiled coil</keyword>